<evidence type="ECO:0000313" key="1">
    <source>
        <dbReference type="EMBL" id="CEM21843.1"/>
    </source>
</evidence>
<evidence type="ECO:0000313" key="2">
    <source>
        <dbReference type="Proteomes" id="UP000041254"/>
    </source>
</evidence>
<proteinExistence type="predicted"/>
<sequence>MPRPSAPSQSHFSERIRQLVKKLEDDGHEVRDLTVEQLIEKMCDIEQQKAQAALEKELQDSRKVWEERLKSNTNSNQQR</sequence>
<name>A0A0G4G1F9_VITBC</name>
<dbReference type="AlphaFoldDB" id="A0A0G4G1F9"/>
<keyword evidence="2" id="KW-1185">Reference proteome</keyword>
<dbReference type="VEuPathDB" id="CryptoDB:Vbra_9598"/>
<accession>A0A0G4G1F9</accession>
<organism evidence="1 2">
    <name type="scientific">Vitrella brassicaformis (strain CCMP3155)</name>
    <dbReference type="NCBI Taxonomy" id="1169540"/>
    <lineage>
        <taxon>Eukaryota</taxon>
        <taxon>Sar</taxon>
        <taxon>Alveolata</taxon>
        <taxon>Colpodellida</taxon>
        <taxon>Vitrellaceae</taxon>
        <taxon>Vitrella</taxon>
    </lineage>
</organism>
<gene>
    <name evidence="1" type="ORF">Vbra_9598</name>
</gene>
<dbReference type="EMBL" id="CDMY01000543">
    <property type="protein sequence ID" value="CEM21843.1"/>
    <property type="molecule type" value="Genomic_DNA"/>
</dbReference>
<dbReference type="Proteomes" id="UP000041254">
    <property type="component" value="Unassembled WGS sequence"/>
</dbReference>
<protein>
    <submittedName>
        <fullName evidence="1">Uncharacterized protein</fullName>
    </submittedName>
</protein>
<reference evidence="1 2" key="1">
    <citation type="submission" date="2014-11" db="EMBL/GenBank/DDBJ databases">
        <authorList>
            <person name="Zhu J."/>
            <person name="Qi W."/>
            <person name="Song R."/>
        </authorList>
    </citation>
    <scope>NUCLEOTIDE SEQUENCE [LARGE SCALE GENOMIC DNA]</scope>
</reference>
<dbReference type="InParanoid" id="A0A0G4G1F9"/>